<dbReference type="InterPro" id="IPR032675">
    <property type="entry name" value="LRR_dom_sf"/>
</dbReference>
<feature type="compositionally biased region" description="Basic and acidic residues" evidence="5">
    <location>
        <begin position="659"/>
        <end position="669"/>
    </location>
</feature>
<keyword evidence="7" id="KW-1185">Reference proteome</keyword>
<feature type="compositionally biased region" description="Polar residues" evidence="5">
    <location>
        <begin position="263"/>
        <end position="277"/>
    </location>
</feature>
<dbReference type="AlphaFoldDB" id="A0AAD5VYX4"/>
<accession>A0AAD5VYX4</accession>
<keyword evidence="3" id="KW-0433">Leucine-rich repeat</keyword>
<feature type="compositionally biased region" description="Low complexity" evidence="5">
    <location>
        <begin position="292"/>
        <end position="301"/>
    </location>
</feature>
<name>A0AAD5VYX4_9AGAR</name>
<dbReference type="PANTHER" id="PTHR15454">
    <property type="entry name" value="NISCHARIN RELATED"/>
    <property type="match status" value="1"/>
</dbReference>
<feature type="region of interest" description="Disordered" evidence="5">
    <location>
        <begin position="250"/>
        <end position="301"/>
    </location>
</feature>
<feature type="compositionally biased region" description="Polar residues" evidence="5">
    <location>
        <begin position="683"/>
        <end position="698"/>
    </location>
</feature>
<evidence type="ECO:0000313" key="7">
    <source>
        <dbReference type="Proteomes" id="UP001213000"/>
    </source>
</evidence>
<feature type="region of interest" description="Disordered" evidence="5">
    <location>
        <begin position="619"/>
        <end position="716"/>
    </location>
</feature>
<feature type="region of interest" description="Disordered" evidence="5">
    <location>
        <begin position="520"/>
        <end position="593"/>
    </location>
</feature>
<evidence type="ECO:0000256" key="2">
    <source>
        <dbReference type="ARBA" id="ARBA00022490"/>
    </source>
</evidence>
<dbReference type="InterPro" id="IPR003591">
    <property type="entry name" value="Leu-rich_rpt_typical-subtyp"/>
</dbReference>
<evidence type="ECO:0000256" key="4">
    <source>
        <dbReference type="ARBA" id="ARBA00022737"/>
    </source>
</evidence>
<keyword evidence="2" id="KW-0963">Cytoplasm</keyword>
<dbReference type="PANTHER" id="PTHR15454:SF69">
    <property type="entry name" value="SERINE_THREONINE-PROTEIN KINASE 11-INTERACTING PROTEIN"/>
    <property type="match status" value="1"/>
</dbReference>
<dbReference type="Gene3D" id="3.80.10.10">
    <property type="entry name" value="Ribonuclease Inhibitor"/>
    <property type="match status" value="2"/>
</dbReference>
<dbReference type="SMART" id="SM00369">
    <property type="entry name" value="LRR_TYP"/>
    <property type="match status" value="4"/>
</dbReference>
<evidence type="ECO:0000256" key="5">
    <source>
        <dbReference type="SAM" id="MobiDB-lite"/>
    </source>
</evidence>
<evidence type="ECO:0000313" key="6">
    <source>
        <dbReference type="EMBL" id="KAJ3571765.1"/>
    </source>
</evidence>
<reference evidence="6" key="1">
    <citation type="submission" date="2022-07" db="EMBL/GenBank/DDBJ databases">
        <title>Genome Sequence of Leucocoprinus birnbaumii.</title>
        <authorList>
            <person name="Buettner E."/>
        </authorList>
    </citation>
    <scope>NUCLEOTIDE SEQUENCE</scope>
    <source>
        <strain evidence="6">VT141</strain>
    </source>
</reference>
<proteinExistence type="predicted"/>
<feature type="compositionally biased region" description="Basic and acidic residues" evidence="5">
    <location>
        <begin position="584"/>
        <end position="593"/>
    </location>
</feature>
<evidence type="ECO:0000256" key="1">
    <source>
        <dbReference type="ARBA" id="ARBA00004496"/>
    </source>
</evidence>
<protein>
    <recommendedName>
        <fullName evidence="8">Leucine-rich repeat-containing protein</fullName>
    </recommendedName>
</protein>
<feature type="compositionally biased region" description="Polar residues" evidence="5">
    <location>
        <begin position="482"/>
        <end position="494"/>
    </location>
</feature>
<dbReference type="Proteomes" id="UP001213000">
    <property type="component" value="Unassembled WGS sequence"/>
</dbReference>
<organism evidence="6 7">
    <name type="scientific">Leucocoprinus birnbaumii</name>
    <dbReference type="NCBI Taxonomy" id="56174"/>
    <lineage>
        <taxon>Eukaryota</taxon>
        <taxon>Fungi</taxon>
        <taxon>Dikarya</taxon>
        <taxon>Basidiomycota</taxon>
        <taxon>Agaricomycotina</taxon>
        <taxon>Agaricomycetes</taxon>
        <taxon>Agaricomycetidae</taxon>
        <taxon>Agaricales</taxon>
        <taxon>Agaricineae</taxon>
        <taxon>Agaricaceae</taxon>
        <taxon>Leucocoprinus</taxon>
    </lineage>
</organism>
<dbReference type="SUPFAM" id="SSF52075">
    <property type="entry name" value="Outer arm dynein light chain 1"/>
    <property type="match status" value="1"/>
</dbReference>
<dbReference type="GO" id="GO:0005737">
    <property type="term" value="C:cytoplasm"/>
    <property type="evidence" value="ECO:0007669"/>
    <property type="project" value="UniProtKB-SubCell"/>
</dbReference>
<comment type="caution">
    <text evidence="6">The sequence shown here is derived from an EMBL/GenBank/DDBJ whole genome shotgun (WGS) entry which is preliminary data.</text>
</comment>
<evidence type="ECO:0000256" key="3">
    <source>
        <dbReference type="ARBA" id="ARBA00022614"/>
    </source>
</evidence>
<comment type="subcellular location">
    <subcellularLocation>
        <location evidence="1">Cytoplasm</location>
    </subcellularLocation>
</comment>
<feature type="region of interest" description="Disordered" evidence="5">
    <location>
        <begin position="471"/>
        <end position="501"/>
    </location>
</feature>
<sequence>MEQEQGDDFIRRLATFVRTNEKGLAEAGFTRRRRPTQQQSAAPQLFSYANPLTWLSSDSTSNTPRTTKPVVLSTDLHHLFYILMRQEELGYDVGTLDVEVDNPSRPTSYINFGEKDKSDTLSLASFRSSLSAVSNLSLGVGWWSRPEVVDVNSELKYLFSSFTKLPALSVGPPSKKVIAETLNDMPSRNAIPLDAFKNLQSLECIDIDPRLLLGWDRLAESLRSLKIKKSGIEDMTDIFIGAVVDDQARRAGSSSRKRRRNIPRSSDQQLTFQSTQLPDMVPEVEENEEAASGTTSPTPSTKLSSFKWAFLRHLSLADNGLTFIPQDILPYLTSLSHLDLSSNLFNSVPAGLGNLHNLIHLNLTNNMIDSVLGIYLNLGQVLYINLSSNRLESICGLERLQGLERVDLRHNHIEESAEIGRLATLPNITEVWVEGNPFCEIEENYRVTCFDFFWKERKSIVLDGKPPGFYEKRGLTAPPPEQMTSSRPLSTASSPPIVPVTHSHIHSHSVDAAFTSNGAAASSLPEASNPSPSLSPLSGGRGPRKKPRRIVGLDGDESEASSHGAPHSRIQSGHSLKARKKKEKMKEAVPVESQRKWGQIGTVDLDELSTPKAISPTAESTLLSGIPAKAPSPSRQMTADFGSLSSRRPRHSRFITDISPRDSMLEDTGRIMVNDTPGKRQSRNGGSRPSTRRLQSMSLYEGPTSHSDEDEGGEIFDNGEALRKRLEALKKDVGESWLQIYSQTQVKSPS</sequence>
<dbReference type="InterPro" id="IPR001611">
    <property type="entry name" value="Leu-rich_rpt"/>
</dbReference>
<keyword evidence="4" id="KW-0677">Repeat</keyword>
<dbReference type="PROSITE" id="PS51450">
    <property type="entry name" value="LRR"/>
    <property type="match status" value="1"/>
</dbReference>
<evidence type="ECO:0008006" key="8">
    <source>
        <dbReference type="Google" id="ProtNLM"/>
    </source>
</evidence>
<gene>
    <name evidence="6" type="ORF">NP233_g3532</name>
</gene>
<feature type="compositionally biased region" description="Low complexity" evidence="5">
    <location>
        <begin position="520"/>
        <end position="538"/>
    </location>
</feature>
<dbReference type="EMBL" id="JANIEX010000171">
    <property type="protein sequence ID" value="KAJ3571765.1"/>
    <property type="molecule type" value="Genomic_DNA"/>
</dbReference>
<dbReference type="Pfam" id="PF13855">
    <property type="entry name" value="LRR_8"/>
    <property type="match status" value="1"/>
</dbReference>